<dbReference type="Gene3D" id="1.10.287.130">
    <property type="match status" value="1"/>
</dbReference>
<evidence type="ECO:0000256" key="12">
    <source>
        <dbReference type="ARBA" id="ARBA00023012"/>
    </source>
</evidence>
<dbReference type="EC" id="2.7.13.3" evidence="3"/>
<keyword evidence="11 14" id="KW-1133">Transmembrane helix</keyword>
<dbReference type="EMBL" id="CAKMMF010000001">
    <property type="protein sequence ID" value="CAH1190025.1"/>
    <property type="molecule type" value="Genomic_DNA"/>
</dbReference>
<evidence type="ECO:0000256" key="14">
    <source>
        <dbReference type="SAM" id="Phobius"/>
    </source>
</evidence>
<dbReference type="PROSITE" id="PS50109">
    <property type="entry name" value="HIS_KIN"/>
    <property type="match status" value="1"/>
</dbReference>
<keyword evidence="7 14" id="KW-0812">Transmembrane</keyword>
<sequence length="505" mass="56637">MSIRLKLLVSYIAMIIVPTMIFILTVILVLSLMMKDKMNPVAKFIGDFESVREVQEMMQKQEEWASGLAYFAKNEPDRFKDASFLKKTGEALGGLQAGLVVEMEGAVSFVSSALDEGELLPKLKSIALKRPAYSNFELDEIDVDGINYTAKKYTLTFADRSKGAVYVLTADRVSEIFIAIFPIILLFILIVVGLTNGGLTYLVSRSFIKPLYGLKRAAQQIKEGNLDYELKLNRKDEFGQLSAAFEEMRVRLKESISVQLQFEESRKELISNISHDLKTPIAAITACAEGMRDGIADSPEMQIKYIEMIHNKATHMNRLIDELFLFSKLDLNRLPFYFEKTDMAGFLHNYVEELRLHPQYSDISFLFPHPGGEPIYVMADREKLGRVVANIVDNSIKHMDGAVKQVHFNLSRNKGEVIIAIRDSGRGIGAEALPHIFDRFYRAESARNTDTGGTGLGLAIVKQIIAGHGGRAWAESKIDEGTAIFFTLLTPEGHTGERHENDTNH</sequence>
<keyword evidence="4" id="KW-1003">Cell membrane</keyword>
<dbReference type="InterPro" id="IPR005467">
    <property type="entry name" value="His_kinase_dom"/>
</dbReference>
<dbReference type="InterPro" id="IPR036890">
    <property type="entry name" value="HATPase_C_sf"/>
</dbReference>
<evidence type="ECO:0000256" key="6">
    <source>
        <dbReference type="ARBA" id="ARBA00022679"/>
    </source>
</evidence>
<reference evidence="17" key="1">
    <citation type="submission" date="2022-01" db="EMBL/GenBank/DDBJ databases">
        <authorList>
            <person name="Criscuolo A."/>
        </authorList>
    </citation>
    <scope>NUCLEOTIDE SEQUENCE</scope>
    <source>
        <strain evidence="17">CIP111893</strain>
    </source>
</reference>
<keyword evidence="5" id="KW-0597">Phosphoprotein</keyword>
<dbReference type="Gene3D" id="6.10.340.10">
    <property type="match status" value="1"/>
</dbReference>
<dbReference type="SMART" id="SM00388">
    <property type="entry name" value="HisKA"/>
    <property type="match status" value="1"/>
</dbReference>
<dbReference type="SMART" id="SM00304">
    <property type="entry name" value="HAMP"/>
    <property type="match status" value="1"/>
</dbReference>
<dbReference type="CDD" id="cd00075">
    <property type="entry name" value="HATPase"/>
    <property type="match status" value="1"/>
</dbReference>
<evidence type="ECO:0000313" key="18">
    <source>
        <dbReference type="Proteomes" id="UP000838686"/>
    </source>
</evidence>
<dbReference type="PANTHER" id="PTHR45528:SF1">
    <property type="entry name" value="SENSOR HISTIDINE KINASE CPXA"/>
    <property type="match status" value="1"/>
</dbReference>
<evidence type="ECO:0000256" key="11">
    <source>
        <dbReference type="ARBA" id="ARBA00022989"/>
    </source>
</evidence>
<evidence type="ECO:0000256" key="3">
    <source>
        <dbReference type="ARBA" id="ARBA00012438"/>
    </source>
</evidence>
<evidence type="ECO:0000259" key="15">
    <source>
        <dbReference type="PROSITE" id="PS50109"/>
    </source>
</evidence>
<feature type="transmembrane region" description="Helical" evidence="14">
    <location>
        <begin position="7"/>
        <end position="34"/>
    </location>
</feature>
<dbReference type="InterPro" id="IPR003661">
    <property type="entry name" value="HisK_dim/P_dom"/>
</dbReference>
<evidence type="ECO:0000256" key="13">
    <source>
        <dbReference type="ARBA" id="ARBA00023136"/>
    </source>
</evidence>
<evidence type="ECO:0000256" key="7">
    <source>
        <dbReference type="ARBA" id="ARBA00022692"/>
    </source>
</evidence>
<keyword evidence="18" id="KW-1185">Reference proteome</keyword>
<dbReference type="Pfam" id="PF00512">
    <property type="entry name" value="HisKA"/>
    <property type="match status" value="1"/>
</dbReference>
<dbReference type="Proteomes" id="UP000838686">
    <property type="component" value="Unassembled WGS sequence"/>
</dbReference>
<dbReference type="InterPro" id="IPR036097">
    <property type="entry name" value="HisK_dim/P_sf"/>
</dbReference>
<evidence type="ECO:0000256" key="8">
    <source>
        <dbReference type="ARBA" id="ARBA00022741"/>
    </source>
</evidence>
<dbReference type="SUPFAM" id="SSF47384">
    <property type="entry name" value="Homodimeric domain of signal transducing histidine kinase"/>
    <property type="match status" value="1"/>
</dbReference>
<dbReference type="InterPro" id="IPR004358">
    <property type="entry name" value="Sig_transdc_His_kin-like_C"/>
</dbReference>
<protein>
    <recommendedName>
        <fullName evidence="3">histidine kinase</fullName>
        <ecNumber evidence="3">2.7.13.3</ecNumber>
    </recommendedName>
</protein>
<dbReference type="Pfam" id="PF02518">
    <property type="entry name" value="HATPase_c"/>
    <property type="match status" value="1"/>
</dbReference>
<feature type="domain" description="HAMP" evidence="16">
    <location>
        <begin position="205"/>
        <end position="257"/>
    </location>
</feature>
<organism evidence="17 18">
    <name type="scientific">Paenibacillus plantiphilus</name>
    <dbReference type="NCBI Taxonomy" id="2905650"/>
    <lineage>
        <taxon>Bacteria</taxon>
        <taxon>Bacillati</taxon>
        <taxon>Bacillota</taxon>
        <taxon>Bacilli</taxon>
        <taxon>Bacillales</taxon>
        <taxon>Paenibacillaceae</taxon>
        <taxon>Paenibacillus</taxon>
    </lineage>
</organism>
<keyword evidence="8" id="KW-0547">Nucleotide-binding</keyword>
<dbReference type="InterPro" id="IPR003594">
    <property type="entry name" value="HATPase_dom"/>
</dbReference>
<gene>
    <name evidence="17" type="primary">sasA_1</name>
    <name evidence="17" type="ORF">PAECIP111893_00109</name>
</gene>
<evidence type="ECO:0000256" key="10">
    <source>
        <dbReference type="ARBA" id="ARBA00022840"/>
    </source>
</evidence>
<dbReference type="CDD" id="cd00082">
    <property type="entry name" value="HisKA"/>
    <property type="match status" value="1"/>
</dbReference>
<dbReference type="SMART" id="SM00387">
    <property type="entry name" value="HATPase_c"/>
    <property type="match status" value="1"/>
</dbReference>
<comment type="caution">
    <text evidence="17">The sequence shown here is derived from an EMBL/GenBank/DDBJ whole genome shotgun (WGS) entry which is preliminary data.</text>
</comment>
<name>A0ABM9BLC1_9BACL</name>
<evidence type="ECO:0000256" key="1">
    <source>
        <dbReference type="ARBA" id="ARBA00000085"/>
    </source>
</evidence>
<comment type="subcellular location">
    <subcellularLocation>
        <location evidence="2">Cell membrane</location>
        <topology evidence="2">Multi-pass membrane protein</topology>
    </subcellularLocation>
</comment>
<dbReference type="CDD" id="cd06225">
    <property type="entry name" value="HAMP"/>
    <property type="match status" value="1"/>
</dbReference>
<keyword evidence="6 17" id="KW-0808">Transferase</keyword>
<evidence type="ECO:0000256" key="5">
    <source>
        <dbReference type="ARBA" id="ARBA00022553"/>
    </source>
</evidence>
<keyword evidence="12" id="KW-0902">Two-component regulatory system</keyword>
<dbReference type="RefSeq" id="WP_236338277.1">
    <property type="nucleotide sequence ID" value="NZ_CAKMMF010000001.1"/>
</dbReference>
<evidence type="ECO:0000313" key="17">
    <source>
        <dbReference type="EMBL" id="CAH1190025.1"/>
    </source>
</evidence>
<comment type="catalytic activity">
    <reaction evidence="1">
        <text>ATP + protein L-histidine = ADP + protein N-phospho-L-histidine.</text>
        <dbReference type="EC" id="2.7.13.3"/>
    </reaction>
</comment>
<dbReference type="PROSITE" id="PS50885">
    <property type="entry name" value="HAMP"/>
    <property type="match status" value="1"/>
</dbReference>
<dbReference type="InterPro" id="IPR050398">
    <property type="entry name" value="HssS/ArlS-like"/>
</dbReference>
<dbReference type="PRINTS" id="PR00344">
    <property type="entry name" value="BCTRLSENSOR"/>
</dbReference>
<dbReference type="Gene3D" id="3.30.565.10">
    <property type="entry name" value="Histidine kinase-like ATPase, C-terminal domain"/>
    <property type="match status" value="1"/>
</dbReference>
<evidence type="ECO:0000256" key="9">
    <source>
        <dbReference type="ARBA" id="ARBA00022777"/>
    </source>
</evidence>
<keyword evidence="9" id="KW-0418">Kinase</keyword>
<evidence type="ECO:0000259" key="16">
    <source>
        <dbReference type="PROSITE" id="PS50885"/>
    </source>
</evidence>
<dbReference type="InterPro" id="IPR003660">
    <property type="entry name" value="HAMP_dom"/>
</dbReference>
<feature type="transmembrane region" description="Helical" evidence="14">
    <location>
        <begin position="176"/>
        <end position="203"/>
    </location>
</feature>
<evidence type="ECO:0000256" key="4">
    <source>
        <dbReference type="ARBA" id="ARBA00022475"/>
    </source>
</evidence>
<dbReference type="SUPFAM" id="SSF55874">
    <property type="entry name" value="ATPase domain of HSP90 chaperone/DNA topoisomerase II/histidine kinase"/>
    <property type="match status" value="1"/>
</dbReference>
<dbReference type="SUPFAM" id="SSF158472">
    <property type="entry name" value="HAMP domain-like"/>
    <property type="match status" value="1"/>
</dbReference>
<feature type="domain" description="Histidine kinase" evidence="15">
    <location>
        <begin position="272"/>
        <end position="492"/>
    </location>
</feature>
<dbReference type="GO" id="GO:0016740">
    <property type="term" value="F:transferase activity"/>
    <property type="evidence" value="ECO:0007669"/>
    <property type="project" value="UniProtKB-KW"/>
</dbReference>
<accession>A0ABM9BLC1</accession>
<proteinExistence type="predicted"/>
<keyword evidence="13 14" id="KW-0472">Membrane</keyword>
<evidence type="ECO:0000256" key="2">
    <source>
        <dbReference type="ARBA" id="ARBA00004651"/>
    </source>
</evidence>
<dbReference type="PANTHER" id="PTHR45528">
    <property type="entry name" value="SENSOR HISTIDINE KINASE CPXA"/>
    <property type="match status" value="1"/>
</dbReference>
<keyword evidence="10" id="KW-0067">ATP-binding</keyword>
<dbReference type="Pfam" id="PF00672">
    <property type="entry name" value="HAMP"/>
    <property type="match status" value="1"/>
</dbReference>